<reference evidence="1 2" key="1">
    <citation type="journal article" date="2012" name="J. Bacteriol.">
        <title>Genome sequence of the model hyperthermophilic archaeon Thermococcus litoralis NS-C.</title>
        <authorList>
            <person name="Gardner A.F."/>
            <person name="Kumar S."/>
            <person name="Perler F.B."/>
        </authorList>
    </citation>
    <scope>NUCLEOTIDE SEQUENCE [LARGE SCALE GENOMIC DNA]</scope>
    <source>
        <strain evidence="2">ATCC 51850 / DSM 5473 / JCM 8560 / NS-C</strain>
    </source>
</reference>
<dbReference type="PaxDb" id="523849-OCC_04682"/>
<dbReference type="OrthoDB" id="93647at2157"/>
<dbReference type="HOGENOM" id="CLU_445257_0_0_2"/>
<sequence length="613" mass="72057">MHMDTLRMQAVLGNYVKSKIYLEELLKGEGKHPISGIQEDIIHAVIGFFGAEEWELCSEACFYLRLLEEHLTKTGKNLQDCIKPYLKHHLELAKLLCRILQRIRENEKISEEDLERLGALSKGSYPVSSDLVREAFTTLRKHLKGRVPEEVLKELNIPPISKPSVVHSVTLDEQIATISAEFTTARIWAKALFSGGMDEASVGYYILLLTRNFSRAFELFFARGEEEGMRETWKFLEKLKKLSMERSLSLTEDPDVYHPLQTAEALHELWSFMEKSMPIPKNTLSRALSILSRETLPLRAKVLLRIRNYLESHSFEVPEELIEVLDKFPKPKEVDYWEEYQKTLREFDEKGRKFHEEAKKEWELVASGNAEDPIGSIQDIIWKLSEATVYNFALRKFKHVKEAYEIFLKAYEYAKENSLFKTKLSEDIWLGKLRRVNLKWGNDIRWFEDYRVISNRIIRLTRIAEFMMWKRRIPEFLYANPYINLGGDYEENDFPLWALTRGLMMVLNHNRSKGVLPELSLQEEVLSYALRLNLLWPEKTEVWECKNGTCIVFKEGLNEKAIKELKKNIWDNDIVFYHGKDIVIGYSRKRRIGYICAKDKDKKETMRFLFLEK</sequence>
<dbReference type="AlphaFoldDB" id="H3ZPT0"/>
<evidence type="ECO:0000313" key="1">
    <source>
        <dbReference type="EMBL" id="EHR77984.1"/>
    </source>
</evidence>
<proteinExistence type="predicted"/>
<name>H3ZPT0_THELN</name>
<dbReference type="RefSeq" id="WP_004069201.1">
    <property type="nucleotide sequence ID" value="NC_022084.1"/>
</dbReference>
<dbReference type="GeneID" id="16550519"/>
<dbReference type="KEGG" id="tlt:OCC_04682"/>
<keyword evidence="2" id="KW-1185">Reference proteome</keyword>
<evidence type="ECO:0000313" key="2">
    <source>
        <dbReference type="Proteomes" id="UP000015502"/>
    </source>
</evidence>
<organism evidence="1 2">
    <name type="scientific">Thermococcus litoralis (strain ATCC 51850 / DSM 5473 / JCM 8560 / NS-C)</name>
    <dbReference type="NCBI Taxonomy" id="523849"/>
    <lineage>
        <taxon>Archaea</taxon>
        <taxon>Methanobacteriati</taxon>
        <taxon>Methanobacteriota</taxon>
        <taxon>Thermococci</taxon>
        <taxon>Thermococcales</taxon>
        <taxon>Thermococcaceae</taxon>
        <taxon>Thermococcus</taxon>
    </lineage>
</organism>
<gene>
    <name evidence="1" type="ORF">OCC_04682</name>
</gene>
<protein>
    <submittedName>
        <fullName evidence="1">Uncharacterized protein</fullName>
    </submittedName>
</protein>
<accession>H3ZPT0</accession>
<dbReference type="Proteomes" id="UP000015502">
    <property type="component" value="Chromosome"/>
</dbReference>
<dbReference type="EMBL" id="CP006670">
    <property type="protein sequence ID" value="EHR77984.1"/>
    <property type="molecule type" value="Genomic_DNA"/>
</dbReference>
<dbReference type="STRING" id="523849.OCC_04682"/>